<keyword evidence="6 10" id="KW-1133">Transmembrane helix</keyword>
<feature type="transmembrane region" description="Helical" evidence="10">
    <location>
        <begin position="122"/>
        <end position="143"/>
    </location>
</feature>
<keyword evidence="8 10" id="KW-0472">Membrane</keyword>
<dbReference type="GO" id="GO:0005789">
    <property type="term" value="C:endoplasmic reticulum membrane"/>
    <property type="evidence" value="ECO:0007669"/>
    <property type="project" value="TreeGrafter"/>
</dbReference>
<feature type="transmembrane region" description="Helical" evidence="10">
    <location>
        <begin position="53"/>
        <end position="71"/>
    </location>
</feature>
<sequence>YWGYLFTLSKLVEFGDTFFIVLRKQPLIFLHWYHHIVTCLYGWLCYVEEAEHVKWFGLMNAIIHSCMYTYYTFKATGYRLPKWLAMMITSLQLSQMFVGTFLAMIIYYYIYIAKIKCHISSLNMTITTIMYVSYAILFSRFFIQAYLSDKSVKNIEKKTDVNSKLKAT</sequence>
<dbReference type="GO" id="GO:0034625">
    <property type="term" value="P:fatty acid elongation, monounsaturated fatty acid"/>
    <property type="evidence" value="ECO:0007669"/>
    <property type="project" value="TreeGrafter"/>
</dbReference>
<evidence type="ECO:0000256" key="7">
    <source>
        <dbReference type="ARBA" id="ARBA00023098"/>
    </source>
</evidence>
<keyword evidence="12" id="KW-1185">Reference proteome</keyword>
<keyword evidence="7 10" id="KW-0443">Lipid metabolism</keyword>
<evidence type="ECO:0000256" key="5">
    <source>
        <dbReference type="ARBA" id="ARBA00022832"/>
    </source>
</evidence>
<feature type="transmembrane region" description="Helical" evidence="10">
    <location>
        <begin position="27"/>
        <end position="46"/>
    </location>
</feature>
<dbReference type="AlphaFoldDB" id="A0A833S3A2"/>
<protein>
    <recommendedName>
        <fullName evidence="10">Elongation of very long chain fatty acids protein</fullName>
        <ecNumber evidence="10">2.3.1.199</ecNumber>
    </recommendedName>
    <alternativeName>
        <fullName evidence="10">Very-long-chain 3-oxoacyl-CoA synthase</fullName>
    </alternativeName>
</protein>
<feature type="transmembrane region" description="Helical" evidence="10">
    <location>
        <begin position="83"/>
        <end position="110"/>
    </location>
</feature>
<comment type="caution">
    <text evidence="10">Lacks conserved residue(s) required for the propagation of feature annotation.</text>
</comment>
<dbReference type="EMBL" id="WNWW01000656">
    <property type="protein sequence ID" value="KAF3422692.1"/>
    <property type="molecule type" value="Genomic_DNA"/>
</dbReference>
<dbReference type="Proteomes" id="UP000655588">
    <property type="component" value="Unassembled WGS sequence"/>
</dbReference>
<keyword evidence="2 10" id="KW-0444">Lipid biosynthesis</keyword>
<dbReference type="PANTHER" id="PTHR11157:SF17">
    <property type="entry name" value="ELONGATION OF VERY LONG CHAIN FATTY ACIDS PROTEIN 6"/>
    <property type="match status" value="1"/>
</dbReference>
<comment type="subcellular location">
    <subcellularLocation>
        <location evidence="1">Membrane</location>
        <topology evidence="1">Multi-pass membrane protein</topology>
    </subcellularLocation>
</comment>
<evidence type="ECO:0000256" key="10">
    <source>
        <dbReference type="RuleBase" id="RU361115"/>
    </source>
</evidence>
<evidence type="ECO:0000256" key="1">
    <source>
        <dbReference type="ARBA" id="ARBA00004141"/>
    </source>
</evidence>
<evidence type="ECO:0000256" key="9">
    <source>
        <dbReference type="ARBA" id="ARBA00023160"/>
    </source>
</evidence>
<dbReference type="PROSITE" id="PS01188">
    <property type="entry name" value="ELO"/>
    <property type="match status" value="1"/>
</dbReference>
<dbReference type="GO" id="GO:0030148">
    <property type="term" value="P:sphingolipid biosynthetic process"/>
    <property type="evidence" value="ECO:0007669"/>
    <property type="project" value="TreeGrafter"/>
</dbReference>
<reference evidence="11" key="1">
    <citation type="submission" date="2019-11" db="EMBL/GenBank/DDBJ databases">
        <title>The nuclear and mitochondrial genomes of Frieseomelitta varia - a highly eusocial stingless bee (Meliponini) with a permanently sterile worker caste.</title>
        <authorList>
            <person name="Freitas F.C.P."/>
            <person name="Lourenco A.P."/>
            <person name="Nunes F.M.F."/>
            <person name="Paschoal A.R."/>
            <person name="Abreu F.C.P."/>
            <person name="Barbin F.O."/>
            <person name="Bataglia L."/>
            <person name="Cardoso-Junior C.A.M."/>
            <person name="Cervoni M.S."/>
            <person name="Silva S.R."/>
            <person name="Dalarmi F."/>
            <person name="Del Lama M.A."/>
            <person name="Depintor T.S."/>
            <person name="Ferreira K.M."/>
            <person name="Goria P.S."/>
            <person name="Jaskot M.C."/>
            <person name="Lago D.C."/>
            <person name="Luna-Lucena D."/>
            <person name="Moda L.M."/>
            <person name="Nascimento L."/>
            <person name="Pedrino M."/>
            <person name="Rabico F.O."/>
            <person name="Sanches F.C."/>
            <person name="Santos D.E."/>
            <person name="Santos C.G."/>
            <person name="Vieira J."/>
            <person name="Lopes T.F."/>
            <person name="Barchuk A.R."/>
            <person name="Hartfelder K."/>
            <person name="Simoes Z.L.P."/>
            <person name="Bitondi M.M.G."/>
            <person name="Pinheiro D.G."/>
        </authorList>
    </citation>
    <scope>NUCLEOTIDE SEQUENCE</scope>
    <source>
        <strain evidence="11">USP_RPSP 00005682</strain>
        <tissue evidence="11">Whole individual</tissue>
    </source>
</reference>
<feature type="non-terminal residue" evidence="11">
    <location>
        <position position="1"/>
    </location>
</feature>
<keyword evidence="3 10" id="KW-0808">Transferase</keyword>
<proteinExistence type="inferred from homology"/>
<evidence type="ECO:0000256" key="4">
    <source>
        <dbReference type="ARBA" id="ARBA00022692"/>
    </source>
</evidence>
<keyword evidence="5 10" id="KW-0276">Fatty acid metabolism</keyword>
<dbReference type="InterPro" id="IPR002076">
    <property type="entry name" value="ELO_fam"/>
</dbReference>
<dbReference type="EC" id="2.3.1.199" evidence="10"/>
<evidence type="ECO:0000256" key="2">
    <source>
        <dbReference type="ARBA" id="ARBA00022516"/>
    </source>
</evidence>
<dbReference type="GO" id="GO:0019367">
    <property type="term" value="P:fatty acid elongation, saturated fatty acid"/>
    <property type="evidence" value="ECO:0007669"/>
    <property type="project" value="TreeGrafter"/>
</dbReference>
<name>A0A833S3A2_9HYME</name>
<accession>A0A833S3A2</accession>
<comment type="catalytic activity">
    <reaction evidence="10">
        <text>a very-long-chain acyl-CoA + malonyl-CoA + H(+) = a very-long-chain 3-oxoacyl-CoA + CO2 + CoA</text>
        <dbReference type="Rhea" id="RHEA:32727"/>
        <dbReference type="ChEBI" id="CHEBI:15378"/>
        <dbReference type="ChEBI" id="CHEBI:16526"/>
        <dbReference type="ChEBI" id="CHEBI:57287"/>
        <dbReference type="ChEBI" id="CHEBI:57384"/>
        <dbReference type="ChEBI" id="CHEBI:90725"/>
        <dbReference type="ChEBI" id="CHEBI:90736"/>
        <dbReference type="EC" id="2.3.1.199"/>
    </reaction>
</comment>
<evidence type="ECO:0000313" key="12">
    <source>
        <dbReference type="Proteomes" id="UP000655588"/>
    </source>
</evidence>
<dbReference type="GO" id="GO:0042761">
    <property type="term" value="P:very long-chain fatty acid biosynthetic process"/>
    <property type="evidence" value="ECO:0007669"/>
    <property type="project" value="TreeGrafter"/>
</dbReference>
<dbReference type="GO" id="GO:0009922">
    <property type="term" value="F:fatty acid elongase activity"/>
    <property type="evidence" value="ECO:0007669"/>
    <property type="project" value="UniProtKB-EC"/>
</dbReference>
<comment type="caution">
    <text evidence="11">The sequence shown here is derived from an EMBL/GenBank/DDBJ whole genome shotgun (WGS) entry which is preliminary data.</text>
</comment>
<evidence type="ECO:0000313" key="11">
    <source>
        <dbReference type="EMBL" id="KAF3422692.1"/>
    </source>
</evidence>
<evidence type="ECO:0000256" key="3">
    <source>
        <dbReference type="ARBA" id="ARBA00022679"/>
    </source>
</evidence>
<gene>
    <name evidence="11" type="ORF">E2986_12049</name>
</gene>
<dbReference type="PANTHER" id="PTHR11157">
    <property type="entry name" value="FATTY ACID ACYL TRANSFERASE-RELATED"/>
    <property type="match status" value="1"/>
</dbReference>
<keyword evidence="4 10" id="KW-0812">Transmembrane</keyword>
<comment type="similarity">
    <text evidence="10">Belongs to the ELO family.</text>
</comment>
<evidence type="ECO:0000256" key="6">
    <source>
        <dbReference type="ARBA" id="ARBA00022989"/>
    </source>
</evidence>
<dbReference type="GO" id="GO:0034626">
    <property type="term" value="P:fatty acid elongation, polyunsaturated fatty acid"/>
    <property type="evidence" value="ECO:0007669"/>
    <property type="project" value="TreeGrafter"/>
</dbReference>
<organism evidence="11 12">
    <name type="scientific">Frieseomelitta varia</name>
    <dbReference type="NCBI Taxonomy" id="561572"/>
    <lineage>
        <taxon>Eukaryota</taxon>
        <taxon>Metazoa</taxon>
        <taxon>Ecdysozoa</taxon>
        <taxon>Arthropoda</taxon>
        <taxon>Hexapoda</taxon>
        <taxon>Insecta</taxon>
        <taxon>Pterygota</taxon>
        <taxon>Neoptera</taxon>
        <taxon>Endopterygota</taxon>
        <taxon>Hymenoptera</taxon>
        <taxon>Apocrita</taxon>
        <taxon>Aculeata</taxon>
        <taxon>Apoidea</taxon>
        <taxon>Anthophila</taxon>
        <taxon>Apidae</taxon>
        <taxon>Frieseomelitta</taxon>
    </lineage>
</organism>
<keyword evidence="9 10" id="KW-0275">Fatty acid biosynthesis</keyword>
<dbReference type="Pfam" id="PF01151">
    <property type="entry name" value="ELO"/>
    <property type="match status" value="1"/>
</dbReference>
<dbReference type="InterPro" id="IPR030457">
    <property type="entry name" value="ELO_CS"/>
</dbReference>
<evidence type="ECO:0000256" key="8">
    <source>
        <dbReference type="ARBA" id="ARBA00023136"/>
    </source>
</evidence>